<evidence type="ECO:0000256" key="3">
    <source>
        <dbReference type="ARBA" id="ARBA00033164"/>
    </source>
</evidence>
<reference evidence="5 6" key="1">
    <citation type="submission" date="2018-08" db="EMBL/GenBank/DDBJ databases">
        <title>A genome reference for cultivated species of the human gut microbiota.</title>
        <authorList>
            <person name="Zou Y."/>
            <person name="Xue W."/>
            <person name="Luo G."/>
        </authorList>
    </citation>
    <scope>NUCLEOTIDE SEQUENCE [LARGE SCALE GENOMIC DNA]</scope>
    <source>
        <strain evidence="5 6">AF22-12AC</strain>
    </source>
</reference>
<dbReference type="PROSITE" id="PS01129">
    <property type="entry name" value="PSI_RLU"/>
    <property type="match status" value="1"/>
</dbReference>
<dbReference type="SUPFAM" id="SSF55120">
    <property type="entry name" value="Pseudouridine synthase"/>
    <property type="match status" value="1"/>
</dbReference>
<evidence type="ECO:0000313" key="6">
    <source>
        <dbReference type="Proteomes" id="UP000266172"/>
    </source>
</evidence>
<dbReference type="AlphaFoldDB" id="A0A395V9M9"/>
<evidence type="ECO:0000313" key="5">
    <source>
        <dbReference type="EMBL" id="RGS41056.1"/>
    </source>
</evidence>
<protein>
    <recommendedName>
        <fullName evidence="2">RNA pseudouridylate synthase</fullName>
    </recommendedName>
    <alternativeName>
        <fullName evidence="3">RNA-uridine isomerase</fullName>
    </alternativeName>
</protein>
<dbReference type="InterPro" id="IPR006145">
    <property type="entry name" value="PsdUridine_synth_RsuA/RluA"/>
</dbReference>
<organism evidence="5 6">
    <name type="scientific">Roseburia hominis</name>
    <dbReference type="NCBI Taxonomy" id="301301"/>
    <lineage>
        <taxon>Bacteria</taxon>
        <taxon>Bacillati</taxon>
        <taxon>Bacillota</taxon>
        <taxon>Clostridia</taxon>
        <taxon>Lachnospirales</taxon>
        <taxon>Lachnospiraceae</taxon>
        <taxon>Roseburia</taxon>
    </lineage>
</organism>
<dbReference type="InterPro" id="IPR006224">
    <property type="entry name" value="PsdUridine_synth_RluA-like_CS"/>
</dbReference>
<dbReference type="InterPro" id="IPR050188">
    <property type="entry name" value="RluA_PseudoU_synthase"/>
</dbReference>
<dbReference type="RefSeq" id="WP_118097191.1">
    <property type="nucleotide sequence ID" value="NZ_QRVL01000004.1"/>
</dbReference>
<dbReference type="GO" id="GO:0009982">
    <property type="term" value="F:pseudouridine synthase activity"/>
    <property type="evidence" value="ECO:0007669"/>
    <property type="project" value="InterPro"/>
</dbReference>
<dbReference type="Pfam" id="PF00849">
    <property type="entry name" value="PseudoU_synth_2"/>
    <property type="match status" value="1"/>
</dbReference>
<comment type="caution">
    <text evidence="5">The sequence shown here is derived from an EMBL/GenBank/DDBJ whole genome shotgun (WGS) entry which is preliminary data.</text>
</comment>
<evidence type="ECO:0000256" key="2">
    <source>
        <dbReference type="ARBA" id="ARBA00031870"/>
    </source>
</evidence>
<dbReference type="InterPro" id="IPR020103">
    <property type="entry name" value="PsdUridine_synth_cat_dom_sf"/>
</dbReference>
<dbReference type="Gene3D" id="3.30.2350.10">
    <property type="entry name" value="Pseudouridine synthase"/>
    <property type="match status" value="1"/>
</dbReference>
<dbReference type="GO" id="GO:0140098">
    <property type="term" value="F:catalytic activity, acting on RNA"/>
    <property type="evidence" value="ECO:0007669"/>
    <property type="project" value="UniProtKB-ARBA"/>
</dbReference>
<dbReference type="PANTHER" id="PTHR21600">
    <property type="entry name" value="MITOCHONDRIAL RNA PSEUDOURIDINE SYNTHASE"/>
    <property type="match status" value="1"/>
</dbReference>
<dbReference type="EMBL" id="QRVL01000004">
    <property type="protein sequence ID" value="RGS41056.1"/>
    <property type="molecule type" value="Genomic_DNA"/>
</dbReference>
<accession>A0A395V9M9</accession>
<dbReference type="GO" id="GO:0003723">
    <property type="term" value="F:RNA binding"/>
    <property type="evidence" value="ECO:0007669"/>
    <property type="project" value="InterPro"/>
</dbReference>
<evidence type="ECO:0000259" key="4">
    <source>
        <dbReference type="Pfam" id="PF00849"/>
    </source>
</evidence>
<dbReference type="GO" id="GO:0006396">
    <property type="term" value="P:RNA processing"/>
    <property type="evidence" value="ECO:0007669"/>
    <property type="project" value="UniProtKB-ARBA"/>
</dbReference>
<gene>
    <name evidence="5" type="ORF">DWX93_07595</name>
</gene>
<dbReference type="Proteomes" id="UP000266172">
    <property type="component" value="Unassembled WGS sequence"/>
</dbReference>
<dbReference type="CDD" id="cd02869">
    <property type="entry name" value="PseudoU_synth_RluA_like"/>
    <property type="match status" value="1"/>
</dbReference>
<name>A0A395V9M9_9FIRM</name>
<sequence length="217" mass="24107">MEIRILFEDEQIIVCEKPAGVAVQTKRLGQADMESLLKNRRAGKGELPYIGVVHRLDQPVSGVMVFAKTKEAAATLGRQIASGLADKFYYAVTDGVPEAGKGQFTDYLLRDGRTNTSAVVESSTPGAKRAELSYEVLEQKNGRAVLRIHLGTGRHHQIRVQLAHAGMPIVGDRKYNFKENMKLSGEPLCLCSYKIGFRHPKTRRNLAFEIDNPFHLS</sequence>
<evidence type="ECO:0000256" key="1">
    <source>
        <dbReference type="ARBA" id="ARBA00000073"/>
    </source>
</evidence>
<comment type="catalytic activity">
    <reaction evidence="1">
        <text>a uridine in RNA = a pseudouridine in RNA</text>
        <dbReference type="Rhea" id="RHEA:48348"/>
        <dbReference type="Rhea" id="RHEA-COMP:12068"/>
        <dbReference type="Rhea" id="RHEA-COMP:12069"/>
        <dbReference type="ChEBI" id="CHEBI:65314"/>
        <dbReference type="ChEBI" id="CHEBI:65315"/>
    </reaction>
</comment>
<dbReference type="GO" id="GO:0001522">
    <property type="term" value="P:pseudouridine synthesis"/>
    <property type="evidence" value="ECO:0007669"/>
    <property type="project" value="InterPro"/>
</dbReference>
<proteinExistence type="predicted"/>
<feature type="domain" description="Pseudouridine synthase RsuA/RluA-like" evidence="4">
    <location>
        <begin position="12"/>
        <end position="164"/>
    </location>
</feature>